<reference evidence="3" key="1">
    <citation type="journal article" date="2015" name="Proc. Natl. Acad. Sci. U.S.A.">
        <title>Genome sequence of the Asian Tiger mosquito, Aedes albopictus, reveals insights into its biology, genetics, and evolution.</title>
        <authorList>
            <person name="Chen X.G."/>
            <person name="Jiang X."/>
            <person name="Gu J."/>
            <person name="Xu M."/>
            <person name="Wu Y."/>
            <person name="Deng Y."/>
            <person name="Zhang C."/>
            <person name="Bonizzoni M."/>
            <person name="Dermauw W."/>
            <person name="Vontas J."/>
            <person name="Armbruster P."/>
            <person name="Huang X."/>
            <person name="Yang Y."/>
            <person name="Zhang H."/>
            <person name="He W."/>
            <person name="Peng H."/>
            <person name="Liu Y."/>
            <person name="Wu K."/>
            <person name="Chen J."/>
            <person name="Lirakis M."/>
            <person name="Topalis P."/>
            <person name="Van Leeuwen T."/>
            <person name="Hall A.B."/>
            <person name="Jiang X."/>
            <person name="Thorpe C."/>
            <person name="Mueller R.L."/>
            <person name="Sun C."/>
            <person name="Waterhouse R.M."/>
            <person name="Yan G."/>
            <person name="Tu Z.J."/>
            <person name="Fang X."/>
            <person name="James A.A."/>
        </authorList>
    </citation>
    <scope>NUCLEOTIDE SEQUENCE [LARGE SCALE GENOMIC DNA]</scope>
    <source>
        <strain evidence="3">Foshan</strain>
    </source>
</reference>
<feature type="transmembrane region" description="Helical" evidence="1">
    <location>
        <begin position="14"/>
        <end position="38"/>
    </location>
</feature>
<keyword evidence="1" id="KW-0472">Membrane</keyword>
<sequence>FHANFRIIDVLQPFINYAFAVTYYCTMALVAILVYVLIRDGSITNALLSASTAMSYVLECYWWCYLIDSLQVQVSFFCLVCGMSDQLLKFEILQAVGIADLVNGVIFELSRLAENHSEYVQMRTSLMIIQIYASTNSEWFSCAGVFPVSIEAFKNLCNIIYSLITFLLNMQ</sequence>
<evidence type="ECO:0000313" key="3">
    <source>
        <dbReference type="Proteomes" id="UP000069940"/>
    </source>
</evidence>
<reference evidence="2" key="2">
    <citation type="submission" date="2025-05" db="UniProtKB">
        <authorList>
            <consortium name="EnsemblMetazoa"/>
        </authorList>
    </citation>
    <scope>IDENTIFICATION</scope>
    <source>
        <strain evidence="2">Foshan</strain>
    </source>
</reference>
<keyword evidence="3" id="KW-1185">Reference proteome</keyword>
<evidence type="ECO:0000313" key="2">
    <source>
        <dbReference type="EnsemblMetazoa" id="AALFPA23_015391.P22378"/>
    </source>
</evidence>
<keyword evidence="1" id="KW-0812">Transmembrane</keyword>
<dbReference type="GeneID" id="134284252"/>
<evidence type="ECO:0000256" key="1">
    <source>
        <dbReference type="SAM" id="Phobius"/>
    </source>
</evidence>
<evidence type="ECO:0008006" key="4">
    <source>
        <dbReference type="Google" id="ProtNLM"/>
    </source>
</evidence>
<accession>A0ABM1Z623</accession>
<name>A0ABM1Z623_AEDAL</name>
<dbReference type="Proteomes" id="UP000069940">
    <property type="component" value="Unassembled WGS sequence"/>
</dbReference>
<organism evidence="2 3">
    <name type="scientific">Aedes albopictus</name>
    <name type="common">Asian tiger mosquito</name>
    <name type="synonym">Stegomyia albopicta</name>
    <dbReference type="NCBI Taxonomy" id="7160"/>
    <lineage>
        <taxon>Eukaryota</taxon>
        <taxon>Metazoa</taxon>
        <taxon>Ecdysozoa</taxon>
        <taxon>Arthropoda</taxon>
        <taxon>Hexapoda</taxon>
        <taxon>Insecta</taxon>
        <taxon>Pterygota</taxon>
        <taxon>Neoptera</taxon>
        <taxon>Endopterygota</taxon>
        <taxon>Diptera</taxon>
        <taxon>Nematocera</taxon>
        <taxon>Culicoidea</taxon>
        <taxon>Culicidae</taxon>
        <taxon>Culicinae</taxon>
        <taxon>Aedini</taxon>
        <taxon>Aedes</taxon>
        <taxon>Stegomyia</taxon>
    </lineage>
</organism>
<proteinExistence type="predicted"/>
<protein>
    <recommendedName>
        <fullName evidence="4">Odorant receptor</fullName>
    </recommendedName>
</protein>
<dbReference type="RefSeq" id="XP_062698976.1">
    <property type="nucleotide sequence ID" value="XM_062842992.1"/>
</dbReference>
<keyword evidence="1" id="KW-1133">Transmembrane helix</keyword>
<dbReference type="EnsemblMetazoa" id="AALFPA23_015391.R22378">
    <property type="protein sequence ID" value="AALFPA23_015391.P22378"/>
    <property type="gene ID" value="AALFPA23_015391"/>
</dbReference>